<evidence type="ECO:0000256" key="3">
    <source>
        <dbReference type="SAM" id="MobiDB-lite"/>
    </source>
</evidence>
<evidence type="ECO:0000256" key="4">
    <source>
        <dbReference type="SAM" id="Phobius"/>
    </source>
</evidence>
<dbReference type="GO" id="GO:0005886">
    <property type="term" value="C:plasma membrane"/>
    <property type="evidence" value="ECO:0007669"/>
    <property type="project" value="TreeGrafter"/>
</dbReference>
<dbReference type="Proteomes" id="UP000317893">
    <property type="component" value="Unassembled WGS sequence"/>
</dbReference>
<dbReference type="Gene3D" id="3.30.70.1880">
    <property type="entry name" value="Protein of unknown function DUF881"/>
    <property type="match status" value="1"/>
</dbReference>
<evidence type="ECO:0000313" key="6">
    <source>
        <dbReference type="Proteomes" id="UP000317893"/>
    </source>
</evidence>
<comment type="similarity">
    <text evidence="1">Belongs to the UPF0749 family.</text>
</comment>
<feature type="region of interest" description="Disordered" evidence="3">
    <location>
        <begin position="1"/>
        <end position="21"/>
    </location>
</feature>
<proteinExistence type="inferred from homology"/>
<name>A0A542DYZ7_9MICO</name>
<evidence type="ECO:0000313" key="5">
    <source>
        <dbReference type="EMBL" id="TQJ08320.1"/>
    </source>
</evidence>
<accession>A0A542DYZ7</accession>
<comment type="caution">
    <text evidence="5">The sequence shown here is derived from an EMBL/GenBank/DDBJ whole genome shotgun (WGS) entry which is preliminary data.</text>
</comment>
<reference evidence="5 6" key="1">
    <citation type="submission" date="2019-06" db="EMBL/GenBank/DDBJ databases">
        <title>Sequencing the genomes of 1000 actinobacteria strains.</title>
        <authorList>
            <person name="Klenk H.-P."/>
        </authorList>
    </citation>
    <scope>NUCLEOTIDE SEQUENCE [LARGE SCALE GENOMIC DNA]</scope>
    <source>
        <strain evidence="5 6">DSM 18607</strain>
    </source>
</reference>
<keyword evidence="4" id="KW-0472">Membrane</keyword>
<dbReference type="InterPro" id="IPR010273">
    <property type="entry name" value="DUF881"/>
</dbReference>
<organism evidence="5 6">
    <name type="scientific">Lapillicoccus jejuensis</name>
    <dbReference type="NCBI Taxonomy" id="402171"/>
    <lineage>
        <taxon>Bacteria</taxon>
        <taxon>Bacillati</taxon>
        <taxon>Actinomycetota</taxon>
        <taxon>Actinomycetes</taxon>
        <taxon>Micrococcales</taxon>
        <taxon>Intrasporangiaceae</taxon>
        <taxon>Lapillicoccus</taxon>
    </lineage>
</organism>
<keyword evidence="4" id="KW-0812">Transmembrane</keyword>
<sequence length="258" mass="26869">MAEPGGDNPQHDPGRPRRPRPSAWRVLVPLVAAGAGVLFATSFQTARGTELRSTGQDLPGLVRQASRQVEQRQEQVAAAQAEVDRLTAAAAPGSAQVRELTAAASAAAPQAAATAVHGPALTVTLDDAHRTADSLPAPYGPDDIVVHQQDVQGVVNALWRGGAEAMTIQGQRVAATTAVRCVGNTLILAGRVYSPPYVISAIGPVDALRASLDRDPAVMVYREWVAAVGLGYTVTDSQDATFPAYALTVPRSEASVGR</sequence>
<gene>
    <name evidence="5" type="ORF">FB458_1406</name>
</gene>
<dbReference type="Pfam" id="PF05949">
    <property type="entry name" value="DUF881"/>
    <property type="match status" value="1"/>
</dbReference>
<keyword evidence="4" id="KW-1133">Transmembrane helix</keyword>
<feature type="transmembrane region" description="Helical" evidence="4">
    <location>
        <begin position="23"/>
        <end position="43"/>
    </location>
</feature>
<feature type="coiled-coil region" evidence="2">
    <location>
        <begin position="62"/>
        <end position="89"/>
    </location>
</feature>
<dbReference type="PANTHER" id="PTHR37313:SF4">
    <property type="entry name" value="CONSERVED MEMBRANE PROTEIN-RELATED"/>
    <property type="match status" value="1"/>
</dbReference>
<keyword evidence="6" id="KW-1185">Reference proteome</keyword>
<dbReference type="PANTHER" id="PTHR37313">
    <property type="entry name" value="UPF0749 PROTEIN RV1825"/>
    <property type="match status" value="1"/>
</dbReference>
<keyword evidence="2" id="KW-0175">Coiled coil</keyword>
<evidence type="ECO:0000256" key="2">
    <source>
        <dbReference type="SAM" id="Coils"/>
    </source>
</evidence>
<dbReference type="EMBL" id="VFMN01000001">
    <property type="protein sequence ID" value="TQJ08320.1"/>
    <property type="molecule type" value="Genomic_DNA"/>
</dbReference>
<protein>
    <submittedName>
        <fullName evidence="5">Uncharacterized protein YlxW (UPF0749 family)</fullName>
    </submittedName>
</protein>
<dbReference type="AlphaFoldDB" id="A0A542DYZ7"/>
<evidence type="ECO:0000256" key="1">
    <source>
        <dbReference type="ARBA" id="ARBA00009108"/>
    </source>
</evidence>